<name>A0A6M5Y4X0_9BACT</name>
<protein>
    <submittedName>
        <fullName evidence="1">Uncharacterized protein</fullName>
    </submittedName>
</protein>
<dbReference type="Proteomes" id="UP000502756">
    <property type="component" value="Chromosome"/>
</dbReference>
<organism evidence="1 2">
    <name type="scientific">Spirosoma taeanense</name>
    <dbReference type="NCBI Taxonomy" id="2735870"/>
    <lineage>
        <taxon>Bacteria</taxon>
        <taxon>Pseudomonadati</taxon>
        <taxon>Bacteroidota</taxon>
        <taxon>Cytophagia</taxon>
        <taxon>Cytophagales</taxon>
        <taxon>Cytophagaceae</taxon>
        <taxon>Spirosoma</taxon>
    </lineage>
</organism>
<gene>
    <name evidence="1" type="ORF">HNV11_03450</name>
</gene>
<sequence>MKRYMAIHHKGNATTFTAVESVEHARAHLLNLLNTRKASSKDAMSIVETTEDKLLYYRKKNTIESLNGMDVSTDNFRELFARYIQSTLNQLGYVAH</sequence>
<dbReference type="RefSeq" id="WP_171738332.1">
    <property type="nucleotide sequence ID" value="NZ_CP053435.1"/>
</dbReference>
<dbReference type="EMBL" id="CP053435">
    <property type="protein sequence ID" value="QJW88494.1"/>
    <property type="molecule type" value="Genomic_DNA"/>
</dbReference>
<reference evidence="1 2" key="1">
    <citation type="submission" date="2020-05" db="EMBL/GenBank/DDBJ databases">
        <title>Genome sequencing of Spirosoma sp. TS118.</title>
        <authorList>
            <person name="Lee J.-H."/>
            <person name="Jeong S."/>
            <person name="Zhao L."/>
            <person name="Jung J.-H."/>
            <person name="Kim M.-K."/>
            <person name="Lim S."/>
        </authorList>
    </citation>
    <scope>NUCLEOTIDE SEQUENCE [LARGE SCALE GENOMIC DNA]</scope>
    <source>
        <strain evidence="1 2">TS118</strain>
    </source>
</reference>
<accession>A0A6M5Y4X0</accession>
<keyword evidence="2" id="KW-1185">Reference proteome</keyword>
<dbReference type="KEGG" id="stae:HNV11_03450"/>
<evidence type="ECO:0000313" key="2">
    <source>
        <dbReference type="Proteomes" id="UP000502756"/>
    </source>
</evidence>
<dbReference type="AlphaFoldDB" id="A0A6M5Y4X0"/>
<evidence type="ECO:0000313" key="1">
    <source>
        <dbReference type="EMBL" id="QJW88494.1"/>
    </source>
</evidence>
<proteinExistence type="predicted"/>